<dbReference type="PANTHER" id="PTHR43280">
    <property type="entry name" value="ARAC-FAMILY TRANSCRIPTIONAL REGULATOR"/>
    <property type="match status" value="1"/>
</dbReference>
<accession>A0ABU4GTH1</accession>
<dbReference type="Pfam" id="PF12833">
    <property type="entry name" value="HTH_18"/>
    <property type="match status" value="2"/>
</dbReference>
<evidence type="ECO:0000259" key="4">
    <source>
        <dbReference type="PROSITE" id="PS01124"/>
    </source>
</evidence>
<feature type="domain" description="HTH araC/xylS-type" evidence="4">
    <location>
        <begin position="210"/>
        <end position="308"/>
    </location>
</feature>
<protein>
    <submittedName>
        <fullName evidence="5">AraC family transcriptional regulator</fullName>
    </submittedName>
</protein>
<evidence type="ECO:0000256" key="2">
    <source>
        <dbReference type="ARBA" id="ARBA00023125"/>
    </source>
</evidence>
<feature type="domain" description="HTH araC/xylS-type" evidence="4">
    <location>
        <begin position="325"/>
        <end position="423"/>
    </location>
</feature>
<proteinExistence type="predicted"/>
<dbReference type="EMBL" id="JAWONS010000324">
    <property type="protein sequence ID" value="MDW2800218.1"/>
    <property type="molecule type" value="Genomic_DNA"/>
</dbReference>
<comment type="caution">
    <text evidence="5">The sequence shown here is derived from an EMBL/GenBank/DDBJ whole genome shotgun (WGS) entry which is preliminary data.</text>
</comment>
<dbReference type="RefSeq" id="WP_318066403.1">
    <property type="nucleotide sequence ID" value="NZ_JAWONS010000324.1"/>
</dbReference>
<keyword evidence="1" id="KW-0805">Transcription regulation</keyword>
<evidence type="ECO:0000256" key="3">
    <source>
        <dbReference type="ARBA" id="ARBA00023163"/>
    </source>
</evidence>
<dbReference type="Gene3D" id="1.10.10.60">
    <property type="entry name" value="Homeodomain-like"/>
    <property type="match status" value="3"/>
</dbReference>
<keyword evidence="2" id="KW-0238">DNA-binding</keyword>
<dbReference type="Proteomes" id="UP001276854">
    <property type="component" value="Unassembled WGS sequence"/>
</dbReference>
<dbReference type="PROSITE" id="PS01124">
    <property type="entry name" value="HTH_ARAC_FAMILY_2"/>
    <property type="match status" value="2"/>
</dbReference>
<dbReference type="InterPro" id="IPR009057">
    <property type="entry name" value="Homeodomain-like_sf"/>
</dbReference>
<keyword evidence="6" id="KW-1185">Reference proteome</keyword>
<evidence type="ECO:0000313" key="5">
    <source>
        <dbReference type="EMBL" id="MDW2800218.1"/>
    </source>
</evidence>
<keyword evidence="3" id="KW-0804">Transcription</keyword>
<sequence>MGYKRITQNLEGFDKMKEYIELQSQFCSKIDIKKICTFDYETIAERTLPLYHKSPRFILVREGKGSIEVDWERYELKSGVLLSILPWECTQIVEVEEALSFEIVKYNYDVVAETIKSSSSMSDPVSALKKLEETPFAYLSEEMREEVGYLFFKIRKEAGVESVMDFRERRSYQEINIIMLVSSLIIAFCRVIDNGDKKIRIKNGSEDNRRLILRYIYMHLGEKITLERIAKQFYLSRSSVRMYIFEKTGLAFHELVSEMRIVKTINYLLYTDMTLEEIAPVLGYVDAAHISKVFSYRMENKISNYRRTYQRVLNITNIEEKKMAYQMVEYISKNYQEEIQALETSERFGISIEEMNRHLIMQVECNFSDFLNRLRIDKSCELLLDTDKSITDIAIEVGYGTVKTFRRNFIKLRHILPNEFRAAQAVLVN</sequence>
<organism evidence="5 6">
    <name type="scientific">Clostridium boliviensis</name>
    <dbReference type="NCBI Taxonomy" id="318465"/>
    <lineage>
        <taxon>Bacteria</taxon>
        <taxon>Bacillati</taxon>
        <taxon>Bacillota</taxon>
        <taxon>Clostridia</taxon>
        <taxon>Eubacteriales</taxon>
        <taxon>Clostridiaceae</taxon>
        <taxon>Clostridium</taxon>
    </lineage>
</organism>
<reference evidence="5 6" key="1">
    <citation type="submission" date="2023-10" db="EMBL/GenBank/DDBJ databases">
        <title>A novel Glycoside Hydrolase 43-Like Enzyme from Clostrdium boliviensis is an Endo-xylanase, and a Candidate for Xylooligosaccharides Production from Different Xylan Substrates.</title>
        <authorList>
            <person name="Alvarez M.T."/>
            <person name="Rocabado-Villegas L.R."/>
            <person name="Salas-Veizaga D.M."/>
            <person name="Linares-Pasten J.A."/>
            <person name="Gudmundsdottir E.E."/>
            <person name="Hreggvidsson G.O."/>
            <person name="Adlercreutz P."/>
            <person name="Nordberg Karlsson E."/>
        </authorList>
    </citation>
    <scope>NUCLEOTIDE SEQUENCE [LARGE SCALE GENOMIC DNA]</scope>
    <source>
        <strain evidence="5 6">E-1</strain>
    </source>
</reference>
<evidence type="ECO:0000256" key="1">
    <source>
        <dbReference type="ARBA" id="ARBA00023015"/>
    </source>
</evidence>
<evidence type="ECO:0000313" key="6">
    <source>
        <dbReference type="Proteomes" id="UP001276854"/>
    </source>
</evidence>
<gene>
    <name evidence="5" type="ORF">RZO55_21850</name>
</gene>
<dbReference type="InterPro" id="IPR018060">
    <property type="entry name" value="HTH_AraC"/>
</dbReference>
<dbReference type="SMART" id="SM00342">
    <property type="entry name" value="HTH_ARAC"/>
    <property type="match status" value="2"/>
</dbReference>
<name>A0ABU4GTH1_9CLOT</name>
<dbReference type="SUPFAM" id="SSF46689">
    <property type="entry name" value="Homeodomain-like"/>
    <property type="match status" value="1"/>
</dbReference>
<dbReference type="PANTHER" id="PTHR43280:SF27">
    <property type="entry name" value="TRANSCRIPTIONAL REGULATOR MTLR"/>
    <property type="match status" value="1"/>
</dbReference>